<reference evidence="9 10" key="1">
    <citation type="submission" date="2015-03" db="EMBL/GenBank/DDBJ databases">
        <authorList>
            <person name="Hassan Y.I."/>
            <person name="Lepp D."/>
            <person name="Li X.-Z."/>
            <person name="Zhou T."/>
        </authorList>
    </citation>
    <scope>NUCLEOTIDE SEQUENCE [LARGE SCALE GENOMIC DNA]</scope>
    <source>
        <strain evidence="9 10">BD-c194</strain>
    </source>
</reference>
<evidence type="ECO:0000256" key="3">
    <source>
        <dbReference type="ARBA" id="ARBA00022475"/>
    </source>
</evidence>
<dbReference type="AlphaFoldDB" id="A0A0F5FTY3"/>
<name>A0A0F5FTY3_9HYPH</name>
<dbReference type="InterPro" id="IPR000515">
    <property type="entry name" value="MetI-like"/>
</dbReference>
<dbReference type="PANTHER" id="PTHR43744">
    <property type="entry name" value="ABC TRANSPORTER PERMEASE PROTEIN MG189-RELATED-RELATED"/>
    <property type="match status" value="1"/>
</dbReference>
<dbReference type="PATRIC" id="fig|443610.3.peg.4286"/>
<comment type="similarity">
    <text evidence="7">Belongs to the binding-protein-dependent transport system permease family.</text>
</comment>
<dbReference type="PANTHER" id="PTHR43744:SF6">
    <property type="entry name" value="ABC TRANSPORTER PERMEASE PROTEIN YESQ-RELATED"/>
    <property type="match status" value="1"/>
</dbReference>
<dbReference type="Proteomes" id="UP000033632">
    <property type="component" value="Unassembled WGS sequence"/>
</dbReference>
<comment type="caution">
    <text evidence="9">The sequence shown here is derived from an EMBL/GenBank/DDBJ whole genome shotgun (WGS) entry which is preliminary data.</text>
</comment>
<dbReference type="InterPro" id="IPR035906">
    <property type="entry name" value="MetI-like_sf"/>
</dbReference>
<feature type="transmembrane region" description="Helical" evidence="7">
    <location>
        <begin position="266"/>
        <end position="287"/>
    </location>
</feature>
<feature type="transmembrane region" description="Helical" evidence="7">
    <location>
        <begin position="94"/>
        <end position="120"/>
    </location>
</feature>
<organism evidence="9 10">
    <name type="scientific">Devosia geojensis</name>
    <dbReference type="NCBI Taxonomy" id="443610"/>
    <lineage>
        <taxon>Bacteria</taxon>
        <taxon>Pseudomonadati</taxon>
        <taxon>Pseudomonadota</taxon>
        <taxon>Alphaproteobacteria</taxon>
        <taxon>Hyphomicrobiales</taxon>
        <taxon>Devosiaceae</taxon>
        <taxon>Devosia</taxon>
    </lineage>
</organism>
<feature type="transmembrane region" description="Helical" evidence="7">
    <location>
        <begin position="132"/>
        <end position="154"/>
    </location>
</feature>
<dbReference type="CDD" id="cd06261">
    <property type="entry name" value="TM_PBP2"/>
    <property type="match status" value="1"/>
</dbReference>
<evidence type="ECO:0000313" key="10">
    <source>
        <dbReference type="Proteomes" id="UP000033632"/>
    </source>
</evidence>
<evidence type="ECO:0000256" key="1">
    <source>
        <dbReference type="ARBA" id="ARBA00004651"/>
    </source>
</evidence>
<dbReference type="EMBL" id="JZEX01000087">
    <property type="protein sequence ID" value="KKB12288.1"/>
    <property type="molecule type" value="Genomic_DNA"/>
</dbReference>
<dbReference type="PROSITE" id="PS50928">
    <property type="entry name" value="ABC_TM1"/>
    <property type="match status" value="1"/>
</dbReference>
<accession>A0A0F5FTY3</accession>
<keyword evidence="5 7" id="KW-1133">Transmembrane helix</keyword>
<keyword evidence="6 7" id="KW-0472">Membrane</keyword>
<feature type="transmembrane region" description="Helical" evidence="7">
    <location>
        <begin position="31"/>
        <end position="49"/>
    </location>
</feature>
<dbReference type="Pfam" id="PF00528">
    <property type="entry name" value="BPD_transp_1"/>
    <property type="match status" value="1"/>
</dbReference>
<evidence type="ECO:0000256" key="2">
    <source>
        <dbReference type="ARBA" id="ARBA00022448"/>
    </source>
</evidence>
<proteinExistence type="inferred from homology"/>
<keyword evidence="4 7" id="KW-0812">Transmembrane</keyword>
<keyword evidence="10" id="KW-1185">Reference proteome</keyword>
<protein>
    <submittedName>
        <fullName evidence="9">Sugar ABC transporter permease</fullName>
    </submittedName>
</protein>
<dbReference type="OrthoDB" id="8013951at2"/>
<gene>
    <name evidence="9" type="ORF">VE25_08545</name>
</gene>
<evidence type="ECO:0000256" key="5">
    <source>
        <dbReference type="ARBA" id="ARBA00022989"/>
    </source>
</evidence>
<dbReference type="SUPFAM" id="SSF161098">
    <property type="entry name" value="MetI-like"/>
    <property type="match status" value="1"/>
</dbReference>
<keyword evidence="2 7" id="KW-0813">Transport</keyword>
<evidence type="ECO:0000256" key="6">
    <source>
        <dbReference type="ARBA" id="ARBA00023136"/>
    </source>
</evidence>
<sequence length="301" mass="33271">MTNPAASRSQRSVAAPRRDTWSHIPEGMRPILAHTALISACFVMIYPLLWLTASAFREPAAIFTSPGLWPGEHFTLENFVTGWQGLGFVGFSTFFANSLIVAGLSVVGNVFACALAGYAFARLNFPFRRTLFALMMGTIMLPLHALLIPQYILFSSLGWLDTFLPLVVPKFLATEAFFVFLFVQFFRTIPGELTDAARIDGCGHFQIFWRIFVPLALPAMATTAAFSFIWAWNDFLHPLIYLNSPQNYTVTVGLSLFLDATSESNYGAMFAMSLVSLLPVVGFFLSFQKLLVAGIATTGMK</sequence>
<dbReference type="Gene3D" id="1.10.3720.10">
    <property type="entry name" value="MetI-like"/>
    <property type="match status" value="1"/>
</dbReference>
<comment type="subcellular location">
    <subcellularLocation>
        <location evidence="1 7">Cell membrane</location>
        <topology evidence="1 7">Multi-pass membrane protein</topology>
    </subcellularLocation>
</comment>
<evidence type="ECO:0000256" key="7">
    <source>
        <dbReference type="RuleBase" id="RU363032"/>
    </source>
</evidence>
<feature type="transmembrane region" description="Helical" evidence="7">
    <location>
        <begin position="207"/>
        <end position="232"/>
    </location>
</feature>
<dbReference type="GO" id="GO:0005886">
    <property type="term" value="C:plasma membrane"/>
    <property type="evidence" value="ECO:0007669"/>
    <property type="project" value="UniProtKB-SubCell"/>
</dbReference>
<dbReference type="GO" id="GO:0055085">
    <property type="term" value="P:transmembrane transport"/>
    <property type="evidence" value="ECO:0007669"/>
    <property type="project" value="InterPro"/>
</dbReference>
<evidence type="ECO:0000256" key="4">
    <source>
        <dbReference type="ARBA" id="ARBA00022692"/>
    </source>
</evidence>
<evidence type="ECO:0000313" key="9">
    <source>
        <dbReference type="EMBL" id="KKB12288.1"/>
    </source>
</evidence>
<keyword evidence="3" id="KW-1003">Cell membrane</keyword>
<feature type="transmembrane region" description="Helical" evidence="7">
    <location>
        <begin position="166"/>
        <end position="186"/>
    </location>
</feature>
<evidence type="ECO:0000259" key="8">
    <source>
        <dbReference type="PROSITE" id="PS50928"/>
    </source>
</evidence>
<feature type="domain" description="ABC transmembrane type-1" evidence="8">
    <location>
        <begin position="95"/>
        <end position="287"/>
    </location>
</feature>
<dbReference type="STRING" id="443610.VE25_08545"/>